<dbReference type="PANTHER" id="PTHR12049">
    <property type="entry name" value="PROTEIN ARGININE METHYLTRANSFERASE NDUFAF7, MITOCHONDRIAL"/>
    <property type="match status" value="1"/>
</dbReference>
<dbReference type="AlphaFoldDB" id="A0A643CP04"/>
<dbReference type="InterPro" id="IPR029063">
    <property type="entry name" value="SAM-dependent_MTases_sf"/>
</dbReference>
<dbReference type="InterPro" id="IPR003788">
    <property type="entry name" value="NDUFAF7"/>
</dbReference>
<reference evidence="3" key="1">
    <citation type="submission" date="2019-08" db="EMBL/GenBank/DDBJ databases">
        <authorList>
            <person name="Amaro Estrada I."/>
            <person name="Quiroz Castaneda R.E."/>
            <person name="Martinez Ocampo F."/>
            <person name="Rodriguez Camarillo S.D."/>
        </authorList>
    </citation>
    <scope>NUCLEOTIDE SEQUENCE</scope>
    <source>
        <strain evidence="3">MEX-30-184-02</strain>
    </source>
</reference>
<protein>
    <submittedName>
        <fullName evidence="3">SAM-dependent methyltransferase</fullName>
    </submittedName>
</protein>
<dbReference type="GO" id="GO:0035243">
    <property type="term" value="F:protein-arginine omega-N symmetric methyltransferase activity"/>
    <property type="evidence" value="ECO:0007669"/>
    <property type="project" value="TreeGrafter"/>
</dbReference>
<dbReference type="GO" id="GO:0032259">
    <property type="term" value="P:methylation"/>
    <property type="evidence" value="ECO:0007669"/>
    <property type="project" value="UniProtKB-KW"/>
</dbReference>
<gene>
    <name evidence="3" type="ORF">FY207_00335</name>
</gene>
<evidence type="ECO:0000313" key="3">
    <source>
        <dbReference type="EMBL" id="KAB0452817.1"/>
    </source>
</evidence>
<dbReference type="EMBL" id="VTCY01000001">
    <property type="protein sequence ID" value="KAB0452817.1"/>
    <property type="molecule type" value="Genomic_DNA"/>
</dbReference>
<comment type="caution">
    <text evidence="3">The sequence shown here is derived from an EMBL/GenBank/DDBJ whole genome shotgun (WGS) entry which is preliminary data.</text>
</comment>
<dbReference type="Pfam" id="PF02636">
    <property type="entry name" value="Methyltransf_28"/>
    <property type="match status" value="1"/>
</dbReference>
<organism evidence="3">
    <name type="scientific">Anaplasma marginale</name>
    <dbReference type="NCBI Taxonomy" id="770"/>
    <lineage>
        <taxon>Bacteria</taxon>
        <taxon>Pseudomonadati</taxon>
        <taxon>Pseudomonadota</taxon>
        <taxon>Alphaproteobacteria</taxon>
        <taxon>Rickettsiales</taxon>
        <taxon>Anaplasmataceae</taxon>
        <taxon>Anaplasma</taxon>
    </lineage>
</organism>
<evidence type="ECO:0000256" key="2">
    <source>
        <dbReference type="ARBA" id="ARBA00022679"/>
    </source>
</evidence>
<accession>A0A643CP04</accession>
<dbReference type="PANTHER" id="PTHR12049:SF7">
    <property type="entry name" value="PROTEIN ARGININE METHYLTRANSFERASE NDUFAF7, MITOCHONDRIAL"/>
    <property type="match status" value="1"/>
</dbReference>
<keyword evidence="2 3" id="KW-0808">Transferase</keyword>
<proteinExistence type="predicted"/>
<keyword evidence="1 3" id="KW-0489">Methyltransferase</keyword>
<name>A0A643CP04_ANAMA</name>
<dbReference type="InterPro" id="IPR038375">
    <property type="entry name" value="NDUFAF7_sf"/>
</dbReference>
<sequence length="343" mass="39146">MGFCFKKFIFENSAHVTMDRFMSLALYHEEHGYYMTRVPFGRAGDFVTSAEISQLFGEVIALWILSCLESAGISEKFSLLELGPGRGTLMHDILRVFEQFPRYDALLEVHLLEISPLLRNTQRATLESFSARKEISWHCKLEELPERPTIVVANEFFDALPVRQFIRTGGAWKECCVCNDGGNLGIVAVDTQYNLDEYGDVPEGGIIERCEAASDVLACLEKIIVRNGGAAAIFDYGYLQPPYRSTIQSVKSHHYCDFLDNIGECDITAHVDFGLLQKHAQRLNSKVVTQREFLYQFGIRERLACLERNATERQRRELKGAFLRLTENMGTMFKVLLLNHERH</sequence>
<dbReference type="RefSeq" id="WP_010264136.1">
    <property type="nucleotide sequence ID" value="NZ_CP023730.1"/>
</dbReference>
<dbReference type="Gene3D" id="3.40.50.12710">
    <property type="match status" value="1"/>
</dbReference>
<evidence type="ECO:0000256" key="1">
    <source>
        <dbReference type="ARBA" id="ARBA00022603"/>
    </source>
</evidence>
<dbReference type="SUPFAM" id="SSF53335">
    <property type="entry name" value="S-adenosyl-L-methionine-dependent methyltransferases"/>
    <property type="match status" value="1"/>
</dbReference>